<sequence length="108" mass="11528">MKRMTQPVIVTAVFRIRPESREAVVAAFEPALTAVHEEPGCELYAMHEAADGSFVMIEKWESEALLDAHGSSPAVAALVGEIKDHLTAEVSVLRMTALPMGSPGKGAL</sequence>
<evidence type="ECO:0000313" key="3">
    <source>
        <dbReference type="Proteomes" id="UP000231742"/>
    </source>
</evidence>
<evidence type="ECO:0000313" key="2">
    <source>
        <dbReference type="EMBL" id="PJJ78627.1"/>
    </source>
</evidence>
<dbReference type="SUPFAM" id="SSF54909">
    <property type="entry name" value="Dimeric alpha+beta barrel"/>
    <property type="match status" value="1"/>
</dbReference>
<dbReference type="PROSITE" id="PS51725">
    <property type="entry name" value="ABM"/>
    <property type="match status" value="1"/>
</dbReference>
<reference evidence="2 3" key="1">
    <citation type="submission" date="2017-11" db="EMBL/GenBank/DDBJ databases">
        <title>Genomic Encyclopedia of Archaeal and Bacterial Type Strains, Phase II (KMG-II): From Individual Species to Whole Genera.</title>
        <authorList>
            <person name="Goeker M."/>
        </authorList>
    </citation>
    <scope>NUCLEOTIDE SEQUENCE [LARGE SCALE GENOMIC DNA]</scope>
    <source>
        <strain evidence="2 3">DSM 16400</strain>
    </source>
</reference>
<dbReference type="EMBL" id="PGFH01000002">
    <property type="protein sequence ID" value="PJJ78627.1"/>
    <property type="molecule type" value="Genomic_DNA"/>
</dbReference>
<dbReference type="PANTHER" id="PTHR33336">
    <property type="entry name" value="QUINOL MONOOXYGENASE YGIN-RELATED"/>
    <property type="match status" value="1"/>
</dbReference>
<dbReference type="GO" id="GO:0004497">
    <property type="term" value="F:monooxygenase activity"/>
    <property type="evidence" value="ECO:0007669"/>
    <property type="project" value="UniProtKB-KW"/>
</dbReference>
<dbReference type="InterPro" id="IPR050744">
    <property type="entry name" value="AI-2_Isomerase_LsrG"/>
</dbReference>
<dbReference type="PANTHER" id="PTHR33336:SF15">
    <property type="entry name" value="ABM DOMAIN-CONTAINING PROTEIN"/>
    <property type="match status" value="1"/>
</dbReference>
<dbReference type="InterPro" id="IPR011008">
    <property type="entry name" value="Dimeric_a/b-barrel"/>
</dbReference>
<protein>
    <submittedName>
        <fullName evidence="2">Quinol monooxygenase YgiN</fullName>
    </submittedName>
</protein>
<name>A0A2M9D368_9MICO</name>
<dbReference type="AlphaFoldDB" id="A0A2M9D368"/>
<dbReference type="Gene3D" id="3.30.70.100">
    <property type="match status" value="1"/>
</dbReference>
<gene>
    <name evidence="2" type="ORF">CLV85_2204</name>
</gene>
<feature type="domain" description="ABM" evidence="1">
    <location>
        <begin position="8"/>
        <end position="95"/>
    </location>
</feature>
<keyword evidence="2" id="KW-0503">Monooxygenase</keyword>
<dbReference type="Pfam" id="PF03992">
    <property type="entry name" value="ABM"/>
    <property type="match status" value="1"/>
</dbReference>
<proteinExistence type="predicted"/>
<comment type="caution">
    <text evidence="2">The sequence shown here is derived from an EMBL/GenBank/DDBJ whole genome shotgun (WGS) entry which is preliminary data.</text>
</comment>
<keyword evidence="2" id="KW-0560">Oxidoreductase</keyword>
<dbReference type="Proteomes" id="UP000231742">
    <property type="component" value="Unassembled WGS sequence"/>
</dbReference>
<accession>A0A2M9D368</accession>
<evidence type="ECO:0000259" key="1">
    <source>
        <dbReference type="PROSITE" id="PS51725"/>
    </source>
</evidence>
<dbReference type="InterPro" id="IPR007138">
    <property type="entry name" value="ABM_dom"/>
</dbReference>
<keyword evidence="3" id="KW-1185">Reference proteome</keyword>
<organism evidence="2 3">
    <name type="scientific">Salinibacterium amurskyense</name>
    <dbReference type="NCBI Taxonomy" id="205941"/>
    <lineage>
        <taxon>Bacteria</taxon>
        <taxon>Bacillati</taxon>
        <taxon>Actinomycetota</taxon>
        <taxon>Actinomycetes</taxon>
        <taxon>Micrococcales</taxon>
        <taxon>Microbacteriaceae</taxon>
        <taxon>Salinibacterium</taxon>
    </lineage>
</organism>